<dbReference type="GO" id="GO:0008610">
    <property type="term" value="P:lipid biosynthetic process"/>
    <property type="evidence" value="ECO:0007669"/>
    <property type="project" value="UniProtKB-ARBA"/>
</dbReference>
<dbReference type="Gene3D" id="3.40.50.12780">
    <property type="entry name" value="N-terminal domain of ligase-like"/>
    <property type="match status" value="1"/>
</dbReference>
<keyword evidence="4" id="KW-1185">Reference proteome</keyword>
<dbReference type="InterPro" id="IPR000873">
    <property type="entry name" value="AMP-dep_synth/lig_dom"/>
</dbReference>
<dbReference type="GO" id="GO:0044550">
    <property type="term" value="P:secondary metabolite biosynthetic process"/>
    <property type="evidence" value="ECO:0007669"/>
    <property type="project" value="TreeGrafter"/>
</dbReference>
<dbReference type="GO" id="GO:0003824">
    <property type="term" value="F:catalytic activity"/>
    <property type="evidence" value="ECO:0007669"/>
    <property type="project" value="InterPro"/>
</dbReference>
<dbReference type="PROSITE" id="PS00455">
    <property type="entry name" value="AMP_BINDING"/>
    <property type="match status" value="1"/>
</dbReference>
<organism evidence="3 4">
    <name type="scientific">Saccharothrix syringae</name>
    <name type="common">Nocardiopsis syringae</name>
    <dbReference type="NCBI Taxonomy" id="103733"/>
    <lineage>
        <taxon>Bacteria</taxon>
        <taxon>Bacillati</taxon>
        <taxon>Actinomycetota</taxon>
        <taxon>Actinomycetes</taxon>
        <taxon>Pseudonocardiales</taxon>
        <taxon>Pseudonocardiaceae</taxon>
        <taxon>Saccharothrix</taxon>
    </lineage>
</organism>
<dbReference type="InterPro" id="IPR045851">
    <property type="entry name" value="AMP-bd_C_sf"/>
</dbReference>
<accession>A0A5Q0H4C8</accession>
<evidence type="ECO:0000256" key="1">
    <source>
        <dbReference type="ARBA" id="ARBA00001957"/>
    </source>
</evidence>
<dbReference type="RefSeq" id="WP_153278532.1">
    <property type="nucleotide sequence ID" value="NZ_CP034550.1"/>
</dbReference>
<dbReference type="Pfam" id="PF00550">
    <property type="entry name" value="PP-binding"/>
    <property type="match status" value="1"/>
</dbReference>
<evidence type="ECO:0000313" key="3">
    <source>
        <dbReference type="EMBL" id="QFZ20989.1"/>
    </source>
</evidence>
<dbReference type="InterPro" id="IPR020459">
    <property type="entry name" value="AMP-binding"/>
</dbReference>
<evidence type="ECO:0000259" key="2">
    <source>
        <dbReference type="PROSITE" id="PS50075"/>
    </source>
</evidence>
<dbReference type="PROSITE" id="PS50075">
    <property type="entry name" value="CARRIER"/>
    <property type="match status" value="1"/>
</dbReference>
<dbReference type="InterPro" id="IPR023213">
    <property type="entry name" value="CAT-like_dom_sf"/>
</dbReference>
<dbReference type="InterPro" id="IPR036736">
    <property type="entry name" value="ACP-like_sf"/>
</dbReference>
<reference evidence="4" key="1">
    <citation type="journal article" date="2021" name="Curr. Microbiol.">
        <title>Complete genome of nocamycin-producing strain Saccharothrix syringae NRRL B-16468 reveals the biosynthetic potential for secondary metabolites.</title>
        <authorList>
            <person name="Mo X."/>
            <person name="Yang S."/>
        </authorList>
    </citation>
    <scope>NUCLEOTIDE SEQUENCE [LARGE SCALE GENOMIC DNA]</scope>
    <source>
        <strain evidence="4">ATCC 51364 / DSM 43886 / JCM 6844 / KCTC 9398 / NBRC 14523 / NRRL B-16468 / INA 2240</strain>
    </source>
</reference>
<dbReference type="SUPFAM" id="SSF52777">
    <property type="entry name" value="CoA-dependent acyltransferases"/>
    <property type="match status" value="2"/>
</dbReference>
<dbReference type="SUPFAM" id="SSF47336">
    <property type="entry name" value="ACP-like"/>
    <property type="match status" value="1"/>
</dbReference>
<dbReference type="Gene3D" id="3.30.559.10">
    <property type="entry name" value="Chloramphenicol acetyltransferase-like domain"/>
    <property type="match status" value="1"/>
</dbReference>
<dbReference type="Gene3D" id="3.30.559.30">
    <property type="entry name" value="Nonribosomal peptide synthetase, condensation domain"/>
    <property type="match status" value="1"/>
</dbReference>
<dbReference type="NCBIfam" id="TIGR01733">
    <property type="entry name" value="AA-adenyl-dom"/>
    <property type="match status" value="1"/>
</dbReference>
<dbReference type="FunFam" id="3.40.50.980:FF:000002">
    <property type="entry name" value="Enterobactin synthetase component F"/>
    <property type="match status" value="1"/>
</dbReference>
<dbReference type="AlphaFoldDB" id="A0A5Q0H4C8"/>
<dbReference type="Gene3D" id="1.10.1200.10">
    <property type="entry name" value="ACP-like"/>
    <property type="match status" value="1"/>
</dbReference>
<dbReference type="InterPro" id="IPR009081">
    <property type="entry name" value="PP-bd_ACP"/>
</dbReference>
<dbReference type="InterPro" id="IPR010071">
    <property type="entry name" value="AA_adenyl_dom"/>
</dbReference>
<dbReference type="PANTHER" id="PTHR45527">
    <property type="entry name" value="NONRIBOSOMAL PEPTIDE SYNTHETASE"/>
    <property type="match status" value="1"/>
</dbReference>
<dbReference type="FunFam" id="3.40.50.980:FF:000001">
    <property type="entry name" value="Non-ribosomal peptide synthetase"/>
    <property type="match status" value="1"/>
</dbReference>
<dbReference type="Proteomes" id="UP000325787">
    <property type="component" value="Chromosome"/>
</dbReference>
<dbReference type="PANTHER" id="PTHR45527:SF1">
    <property type="entry name" value="FATTY ACID SYNTHASE"/>
    <property type="match status" value="1"/>
</dbReference>
<gene>
    <name evidence="3" type="ORF">EKG83_29610</name>
</gene>
<dbReference type="InterPro" id="IPR001242">
    <property type="entry name" value="Condensation_dom"/>
</dbReference>
<dbReference type="InterPro" id="IPR020845">
    <property type="entry name" value="AMP-binding_CS"/>
</dbReference>
<dbReference type="GO" id="GO:0005737">
    <property type="term" value="C:cytoplasm"/>
    <property type="evidence" value="ECO:0007669"/>
    <property type="project" value="TreeGrafter"/>
</dbReference>
<dbReference type="Pfam" id="PF00668">
    <property type="entry name" value="Condensation"/>
    <property type="match status" value="1"/>
</dbReference>
<dbReference type="PRINTS" id="PR00154">
    <property type="entry name" value="AMPBINDING"/>
</dbReference>
<dbReference type="GO" id="GO:0043041">
    <property type="term" value="P:amino acid activation for nonribosomal peptide biosynthetic process"/>
    <property type="evidence" value="ECO:0007669"/>
    <property type="project" value="TreeGrafter"/>
</dbReference>
<comment type="cofactor">
    <cofactor evidence="1">
        <name>pantetheine 4'-phosphate</name>
        <dbReference type="ChEBI" id="CHEBI:47942"/>
    </cofactor>
</comment>
<name>A0A5Q0H4C8_SACSY</name>
<dbReference type="FunFam" id="3.40.50.12780:FF:000012">
    <property type="entry name" value="Non-ribosomal peptide synthetase"/>
    <property type="match status" value="1"/>
</dbReference>
<evidence type="ECO:0000313" key="4">
    <source>
        <dbReference type="Proteomes" id="UP000325787"/>
    </source>
</evidence>
<dbReference type="Pfam" id="PF00501">
    <property type="entry name" value="AMP-binding"/>
    <property type="match status" value="1"/>
</dbReference>
<dbReference type="KEGG" id="ssyi:EKG83_29610"/>
<sequence length="1043" mass="111320">MPGSSGGGVTGVRVPGRADCLHERFAAVAARFPDRVAVDDRRRRLTYRELDVAANRLAHRLVRHGAGPGVLVGVCAERSVDLVVAVLGVLKAGAGYLPLDPRHPAARRELVLADAGCAILVGDAPRGTGAFVSPADPALADEPATPPSTPVGADDVAYVIYTSGSTGTPKGVVVEHANVTRLFDVTRPGFGFTEHDVWTMFHSPAFDFSVWELWGARLHGGRVVVVPHATSREPERFLDLLVAEGVTVLNQTPTAFAGLSAAVAAAGYPATALRLVVFGGEELRPGSLRPWVSHYGDDRPVLVNMYGITETTVHVTSRRIRRADLGSTRSPIGRPLPDLRVHVLDERRRPVPAGEVGEMYVAGPGVARGYLGRDELTAARFVTGPSGERVYRTGDLGSVDEAGELTYHGRVDDQVQLRGFRVEPGEVASVLRQDPTVRDAVVLLGRNGRGEPRLECYWTPVSAGDSDQGPRVRAALAERLPDYLVPTVFHAVAALPMTPNGKLDKAALTALPTPGPEPAAAPADPVEHAIASMWADLLELDSVGADDAFFSIGGDSILAIRFAGEAKAADLPVAVEDLFLAQTPRELARLCRERGSTGPAPAADERDPVLALPADYLAALPDDVVDAYPASALQQGIIFHAKLSRDGTVYHDLVAVHLAGALDVPALRAALDGLADAHEVLRTRFDLGGHRGVVQLVGRAATIPLTVRDAGPAPSPREALRRWWREEWRTGFDLTAAPLARCHVLRHADGTWHLAVAAHHAVLDGWSFASLMTELLTAYAGGAVASRGPRPAYRDFVALELREGGSEAARRFWADQLAGAPVLDFPAPGADAGGEPSVDPDVDVELPADLVDGVRRAANAFGVPPKSVFLTAHLAALARLTGVTDVVSGVVFNGRPEVAGAEHALGLFLNSLPFRVRLDEEDWPELAAAVFDTESRIVPHRRFPLAAIRREVGAVPFAVLFNYARFHVFDALADLPAPVPRDWFFSDRTNFGVVVEVGQVPLADRWELHVRTDPATVHPGVAGLLADGFRDVLAEIVAEGARR</sequence>
<dbReference type="CDD" id="cd17643">
    <property type="entry name" value="A_NRPS_Cytc1-like"/>
    <property type="match status" value="1"/>
</dbReference>
<proteinExistence type="predicted"/>
<dbReference type="GO" id="GO:0031177">
    <property type="term" value="F:phosphopantetheine binding"/>
    <property type="evidence" value="ECO:0007669"/>
    <property type="project" value="TreeGrafter"/>
</dbReference>
<dbReference type="EMBL" id="CP034550">
    <property type="protein sequence ID" value="QFZ20989.1"/>
    <property type="molecule type" value="Genomic_DNA"/>
</dbReference>
<protein>
    <submittedName>
        <fullName evidence="3">Non-ribosomal peptide synthetase</fullName>
    </submittedName>
</protein>
<feature type="domain" description="Carrier" evidence="2">
    <location>
        <begin position="521"/>
        <end position="595"/>
    </location>
</feature>
<dbReference type="Gene3D" id="3.30.300.30">
    <property type="match status" value="1"/>
</dbReference>
<dbReference type="InterPro" id="IPR042099">
    <property type="entry name" value="ANL_N_sf"/>
</dbReference>
<dbReference type="SUPFAM" id="SSF56801">
    <property type="entry name" value="Acetyl-CoA synthetase-like"/>
    <property type="match status" value="1"/>
</dbReference>